<dbReference type="GO" id="GO:0004106">
    <property type="term" value="F:chorismate mutase activity"/>
    <property type="evidence" value="ECO:0007669"/>
    <property type="project" value="UniProtKB-EC"/>
</dbReference>
<evidence type="ECO:0000256" key="1">
    <source>
        <dbReference type="ARBA" id="ARBA00000824"/>
    </source>
</evidence>
<dbReference type="InterPro" id="IPR018528">
    <property type="entry name" value="Preph_deHydtase_CS"/>
</dbReference>
<dbReference type="InterPro" id="IPR001086">
    <property type="entry name" value="Preph_deHydtase"/>
</dbReference>
<evidence type="ECO:0000256" key="12">
    <source>
        <dbReference type="ARBA" id="ARBA00023222"/>
    </source>
</evidence>
<name>A0A1F6TJ06_9PROT</name>
<evidence type="ECO:0000256" key="7">
    <source>
        <dbReference type="ARBA" id="ARBA00013147"/>
    </source>
</evidence>
<dbReference type="NCBIfam" id="TIGR01807">
    <property type="entry name" value="CM_P2"/>
    <property type="match status" value="1"/>
</dbReference>
<dbReference type="UniPathway" id="UPA00120">
    <property type="reaction ID" value="UER00203"/>
</dbReference>
<dbReference type="Pfam" id="PF00800">
    <property type="entry name" value="PDT"/>
    <property type="match status" value="1"/>
</dbReference>
<evidence type="ECO:0000259" key="20">
    <source>
        <dbReference type="PROSITE" id="PS51168"/>
    </source>
</evidence>
<evidence type="ECO:0000256" key="10">
    <source>
        <dbReference type="ARBA" id="ARBA00022605"/>
    </source>
</evidence>
<dbReference type="SUPFAM" id="SSF48600">
    <property type="entry name" value="Chorismate mutase II"/>
    <property type="match status" value="1"/>
</dbReference>
<comment type="subcellular location">
    <subcellularLocation>
        <location evidence="3">Cytoplasm</location>
    </subcellularLocation>
</comment>
<comment type="pathway">
    <text evidence="4">Amino-acid biosynthesis; L-phenylalanine biosynthesis; phenylpyruvate from prephenate: step 1/1.</text>
</comment>
<evidence type="ECO:0000256" key="13">
    <source>
        <dbReference type="ARBA" id="ARBA00023235"/>
    </source>
</evidence>
<dbReference type="InterPro" id="IPR002912">
    <property type="entry name" value="ACT_dom"/>
</dbReference>
<evidence type="ECO:0000256" key="11">
    <source>
        <dbReference type="ARBA" id="ARBA00023141"/>
    </source>
</evidence>
<sequence length="374" mass="41220">MRKPARTSGKTETGASPEQRLRRLRADIDAMDEKVLDLIASRARLAQEIAAIKQATGGNNFYRPEREAEVLRRVVERNPGPLSNEDIARLFREIMSACLALEDSMRVAFLGPEGTFTQEAALKHFGHFAKTVPLAAIDEVFREVESGSAQFGVVPVENSTEGVVNHTLDMFLDSPLKICGEVELRVHHHLLGGGEDAKAATRVVSHQQSLAQCREWLDANLPRLERVPVSSNAEAARLAAADPATLAIAGDSAAKIHGLKILVPNIEDKSDNTTRFLVIGNLESAPSGADKTSLLLSGRNRPGALHRLLAPLARHKINMTRIESRPSRRGMWEYVFFVDIEGHIKDKKLRRTLAALEREAAFLKWLGSYPKAIL</sequence>
<evidence type="ECO:0000256" key="17">
    <source>
        <dbReference type="ARBA" id="ARBA00031520"/>
    </source>
</evidence>
<evidence type="ECO:0000256" key="14">
    <source>
        <dbReference type="ARBA" id="ARBA00023239"/>
    </source>
</evidence>
<dbReference type="Pfam" id="PF01842">
    <property type="entry name" value="ACT"/>
    <property type="match status" value="1"/>
</dbReference>
<dbReference type="PROSITE" id="PS51168">
    <property type="entry name" value="CHORISMATE_MUT_2"/>
    <property type="match status" value="1"/>
</dbReference>
<evidence type="ECO:0000259" key="21">
    <source>
        <dbReference type="PROSITE" id="PS51171"/>
    </source>
</evidence>
<feature type="domain" description="Chorismate mutase" evidence="20">
    <location>
        <begin position="15"/>
        <end position="106"/>
    </location>
</feature>
<dbReference type="AlphaFoldDB" id="A0A1F6TJ06"/>
<evidence type="ECO:0000256" key="18">
    <source>
        <dbReference type="ARBA" id="ARBA00047848"/>
    </source>
</evidence>
<dbReference type="InterPro" id="IPR036263">
    <property type="entry name" value="Chorismate_II_sf"/>
</dbReference>
<organism evidence="23 24">
    <name type="scientific">Candidatus Muproteobacteria bacterium RBG_16_65_31</name>
    <dbReference type="NCBI Taxonomy" id="1817759"/>
    <lineage>
        <taxon>Bacteria</taxon>
        <taxon>Pseudomonadati</taxon>
        <taxon>Pseudomonadota</taxon>
        <taxon>Candidatus Muproteobacteria</taxon>
    </lineage>
</organism>
<comment type="catalytic activity">
    <reaction evidence="18">
        <text>prephenate + H(+) = 3-phenylpyruvate + CO2 + H2O</text>
        <dbReference type="Rhea" id="RHEA:21648"/>
        <dbReference type="ChEBI" id="CHEBI:15377"/>
        <dbReference type="ChEBI" id="CHEBI:15378"/>
        <dbReference type="ChEBI" id="CHEBI:16526"/>
        <dbReference type="ChEBI" id="CHEBI:18005"/>
        <dbReference type="ChEBI" id="CHEBI:29934"/>
        <dbReference type="EC" id="4.2.1.51"/>
    </reaction>
</comment>
<gene>
    <name evidence="23" type="ORF">A2V92_00780</name>
</gene>
<dbReference type="InterPro" id="IPR036979">
    <property type="entry name" value="CM_dom_sf"/>
</dbReference>
<dbReference type="GO" id="GO:0009094">
    <property type="term" value="P:L-phenylalanine biosynthetic process"/>
    <property type="evidence" value="ECO:0007669"/>
    <property type="project" value="UniProtKB-UniPathway"/>
</dbReference>
<keyword evidence="14" id="KW-0456">Lyase</keyword>
<dbReference type="FunFam" id="3.30.70.260:FF:000012">
    <property type="entry name" value="Prephenate dehydratase"/>
    <property type="match status" value="1"/>
</dbReference>
<evidence type="ECO:0000313" key="24">
    <source>
        <dbReference type="Proteomes" id="UP000179344"/>
    </source>
</evidence>
<dbReference type="GO" id="GO:0005737">
    <property type="term" value="C:cytoplasm"/>
    <property type="evidence" value="ECO:0007669"/>
    <property type="project" value="UniProtKB-SubCell"/>
</dbReference>
<dbReference type="FunFam" id="3.40.190.10:FF:000029">
    <property type="entry name" value="Chorismate mutase/Prephenate dehydratase"/>
    <property type="match status" value="1"/>
</dbReference>
<dbReference type="InterPro" id="IPR045865">
    <property type="entry name" value="ACT-like_dom_sf"/>
</dbReference>
<dbReference type="Pfam" id="PF01817">
    <property type="entry name" value="CM_2"/>
    <property type="match status" value="1"/>
</dbReference>
<feature type="site" description="Essential for prephenate dehydratase activity" evidence="19">
    <location>
        <position position="274"/>
    </location>
</feature>
<evidence type="ECO:0000256" key="9">
    <source>
        <dbReference type="ARBA" id="ARBA00022490"/>
    </source>
</evidence>
<dbReference type="GO" id="GO:0004664">
    <property type="term" value="F:prephenate dehydratase activity"/>
    <property type="evidence" value="ECO:0007669"/>
    <property type="project" value="UniProtKB-EC"/>
</dbReference>
<evidence type="ECO:0000256" key="4">
    <source>
        <dbReference type="ARBA" id="ARBA00004741"/>
    </source>
</evidence>
<dbReference type="PIRSF" id="PIRSF001500">
    <property type="entry name" value="Chor_mut_pdt_Ppr"/>
    <property type="match status" value="1"/>
</dbReference>
<dbReference type="EC" id="5.4.99.5" evidence="6"/>
<keyword evidence="13" id="KW-0413">Isomerase</keyword>
<protein>
    <recommendedName>
        <fullName evidence="8">Bifunctional chorismate mutase/prephenate dehydratase</fullName>
        <ecNumber evidence="7">4.2.1.51</ecNumber>
        <ecNumber evidence="6">5.4.99.5</ecNumber>
    </recommendedName>
    <alternativeName>
        <fullName evidence="17">Chorismate mutase-prephenate dehydratase</fullName>
    </alternativeName>
    <alternativeName>
        <fullName evidence="16">p-protein</fullName>
    </alternativeName>
</protein>
<keyword evidence="9" id="KW-0963">Cytoplasm</keyword>
<evidence type="ECO:0000256" key="3">
    <source>
        <dbReference type="ARBA" id="ARBA00004496"/>
    </source>
</evidence>
<dbReference type="EC" id="4.2.1.51" evidence="7"/>
<dbReference type="PANTHER" id="PTHR21022">
    <property type="entry name" value="PREPHENATE DEHYDRATASE P PROTEIN"/>
    <property type="match status" value="1"/>
</dbReference>
<keyword evidence="10" id="KW-0028">Amino-acid biosynthesis</keyword>
<dbReference type="InterPro" id="IPR010957">
    <property type="entry name" value="G/b/e-P-prot_chorismate_mutase"/>
</dbReference>
<dbReference type="SUPFAM" id="SSF53850">
    <property type="entry name" value="Periplasmic binding protein-like II"/>
    <property type="match status" value="1"/>
</dbReference>
<comment type="function">
    <text evidence="2">Catalyzes the Claisen rearrangement of chorismate to prephenate and the decarboxylation/dehydration of prephenate to phenylpyruvate.</text>
</comment>
<evidence type="ECO:0000256" key="6">
    <source>
        <dbReference type="ARBA" id="ARBA00012404"/>
    </source>
</evidence>
<dbReference type="Gene3D" id="3.30.70.260">
    <property type="match status" value="1"/>
</dbReference>
<reference evidence="23 24" key="1">
    <citation type="journal article" date="2016" name="Nat. Commun.">
        <title>Thousands of microbial genomes shed light on interconnected biogeochemical processes in an aquifer system.</title>
        <authorList>
            <person name="Anantharaman K."/>
            <person name="Brown C.T."/>
            <person name="Hug L.A."/>
            <person name="Sharon I."/>
            <person name="Castelle C.J."/>
            <person name="Probst A.J."/>
            <person name="Thomas B.C."/>
            <person name="Singh A."/>
            <person name="Wilkins M.J."/>
            <person name="Karaoz U."/>
            <person name="Brodie E.L."/>
            <person name="Williams K.H."/>
            <person name="Hubbard S.S."/>
            <person name="Banfield J.F."/>
        </authorList>
    </citation>
    <scope>NUCLEOTIDE SEQUENCE [LARGE SCALE GENOMIC DNA]</scope>
</reference>
<keyword evidence="15" id="KW-0511">Multifunctional enzyme</keyword>
<evidence type="ECO:0000256" key="5">
    <source>
        <dbReference type="ARBA" id="ARBA00004817"/>
    </source>
</evidence>
<evidence type="ECO:0000256" key="19">
    <source>
        <dbReference type="PIRSR" id="PIRSR001500-2"/>
    </source>
</evidence>
<evidence type="ECO:0000256" key="2">
    <source>
        <dbReference type="ARBA" id="ARBA00002364"/>
    </source>
</evidence>
<dbReference type="PROSITE" id="PS00858">
    <property type="entry name" value="PREPHENATE_DEHYDR_2"/>
    <property type="match status" value="1"/>
</dbReference>
<dbReference type="Gene3D" id="3.40.190.10">
    <property type="entry name" value="Periplasmic binding protein-like II"/>
    <property type="match status" value="2"/>
</dbReference>
<evidence type="ECO:0000256" key="16">
    <source>
        <dbReference type="ARBA" id="ARBA00031175"/>
    </source>
</evidence>
<evidence type="ECO:0000313" key="23">
    <source>
        <dbReference type="EMBL" id="OGI45068.1"/>
    </source>
</evidence>
<dbReference type="UniPathway" id="UPA00121">
    <property type="reaction ID" value="UER00345"/>
</dbReference>
<dbReference type="Proteomes" id="UP000179344">
    <property type="component" value="Unassembled WGS sequence"/>
</dbReference>
<accession>A0A1F6TJ06</accession>
<feature type="domain" description="ACT" evidence="22">
    <location>
        <begin position="293"/>
        <end position="370"/>
    </location>
</feature>
<dbReference type="CDD" id="cd13630">
    <property type="entry name" value="PBP2_PDT_1"/>
    <property type="match status" value="1"/>
</dbReference>
<dbReference type="Gene3D" id="1.20.59.10">
    <property type="entry name" value="Chorismate mutase"/>
    <property type="match status" value="1"/>
</dbReference>
<dbReference type="CDD" id="cd04905">
    <property type="entry name" value="ACT_CM-PDT"/>
    <property type="match status" value="1"/>
</dbReference>
<dbReference type="PANTHER" id="PTHR21022:SF19">
    <property type="entry name" value="PREPHENATE DEHYDRATASE-RELATED"/>
    <property type="match status" value="1"/>
</dbReference>
<comment type="pathway">
    <text evidence="5">Metabolic intermediate biosynthesis; prephenate biosynthesis; prephenate from chorismate: step 1/1.</text>
</comment>
<dbReference type="EMBL" id="MFST01000021">
    <property type="protein sequence ID" value="OGI45068.1"/>
    <property type="molecule type" value="Genomic_DNA"/>
</dbReference>
<dbReference type="PROSITE" id="PS51171">
    <property type="entry name" value="PREPHENATE_DEHYDR_3"/>
    <property type="match status" value="1"/>
</dbReference>
<dbReference type="InterPro" id="IPR008242">
    <property type="entry name" value="Chor_mutase/pphenate_deHydtase"/>
</dbReference>
<evidence type="ECO:0000256" key="15">
    <source>
        <dbReference type="ARBA" id="ARBA00023268"/>
    </source>
</evidence>
<keyword evidence="12" id="KW-0584">Phenylalanine biosynthesis</keyword>
<dbReference type="PROSITE" id="PS51671">
    <property type="entry name" value="ACT"/>
    <property type="match status" value="1"/>
</dbReference>
<keyword evidence="11" id="KW-0057">Aromatic amino acid biosynthesis</keyword>
<evidence type="ECO:0000259" key="22">
    <source>
        <dbReference type="PROSITE" id="PS51671"/>
    </source>
</evidence>
<dbReference type="SUPFAM" id="SSF55021">
    <property type="entry name" value="ACT-like"/>
    <property type="match status" value="1"/>
</dbReference>
<proteinExistence type="predicted"/>
<feature type="domain" description="Prephenate dehydratase" evidence="21">
    <location>
        <begin position="106"/>
        <end position="281"/>
    </location>
</feature>
<dbReference type="InterPro" id="IPR002701">
    <property type="entry name" value="CM_II_prokaryot"/>
</dbReference>
<evidence type="ECO:0000256" key="8">
    <source>
        <dbReference type="ARBA" id="ARBA00014401"/>
    </source>
</evidence>
<dbReference type="SMART" id="SM00830">
    <property type="entry name" value="CM_2"/>
    <property type="match status" value="1"/>
</dbReference>
<comment type="caution">
    <text evidence="23">The sequence shown here is derived from an EMBL/GenBank/DDBJ whole genome shotgun (WGS) entry which is preliminary data.</text>
</comment>
<comment type="catalytic activity">
    <reaction evidence="1">
        <text>chorismate = prephenate</text>
        <dbReference type="Rhea" id="RHEA:13897"/>
        <dbReference type="ChEBI" id="CHEBI:29748"/>
        <dbReference type="ChEBI" id="CHEBI:29934"/>
        <dbReference type="EC" id="5.4.99.5"/>
    </reaction>
</comment>
<dbReference type="GO" id="GO:0046417">
    <property type="term" value="P:chorismate metabolic process"/>
    <property type="evidence" value="ECO:0007669"/>
    <property type="project" value="InterPro"/>
</dbReference>
<dbReference type="NCBIfam" id="NF008865">
    <property type="entry name" value="PRK11898.1"/>
    <property type="match status" value="1"/>
</dbReference>